<name>A0A420VFQ1_9BACI</name>
<sequence length="33" mass="3943">MHKILDSYLEQFTKEHEIHDGAIARSEIENYQP</sequence>
<gene>
    <name evidence="1" type="ORF">Cdeb_03304</name>
</gene>
<dbReference type="Proteomes" id="UP000286235">
    <property type="component" value="Unassembled WGS sequence"/>
</dbReference>
<organism evidence="1 2">
    <name type="scientific">Caldibacillus debilis GB1</name>
    <dbReference type="NCBI Taxonomy" id="1339248"/>
    <lineage>
        <taxon>Bacteria</taxon>
        <taxon>Bacillati</taxon>
        <taxon>Bacillota</taxon>
        <taxon>Bacilli</taxon>
        <taxon>Bacillales</taxon>
        <taxon>Bacillaceae</taxon>
        <taxon>Caldibacillus</taxon>
    </lineage>
</organism>
<evidence type="ECO:0000313" key="2">
    <source>
        <dbReference type="Proteomes" id="UP000286235"/>
    </source>
</evidence>
<dbReference type="AlphaFoldDB" id="A0A420VFQ1"/>
<evidence type="ECO:0000313" key="1">
    <source>
        <dbReference type="EMBL" id="RKO62437.1"/>
    </source>
</evidence>
<keyword evidence="2" id="KW-1185">Reference proteome</keyword>
<comment type="caution">
    <text evidence="1">The sequence shown here is derived from an EMBL/GenBank/DDBJ whole genome shotgun (WGS) entry which is preliminary data.</text>
</comment>
<reference evidence="1 2" key="1">
    <citation type="submission" date="2013-12" db="EMBL/GenBank/DDBJ databases">
        <title>Genome and proteome characterization of Caldibacillus debilis GB1 derived from a cellulolytic aero-tolerant co-culture.</title>
        <authorList>
            <person name="Wushke S.T."/>
            <person name="Zhang X."/>
            <person name="Fristensky B."/>
            <person name="Wilkins J.A."/>
            <person name="Levin D.B."/>
            <person name="Sparling R."/>
        </authorList>
    </citation>
    <scope>NUCLEOTIDE SEQUENCE [LARGE SCALE GENOMIC DNA]</scope>
    <source>
        <strain evidence="1 2">GB1</strain>
    </source>
</reference>
<dbReference type="EMBL" id="AZRV01000018">
    <property type="protein sequence ID" value="RKO62437.1"/>
    <property type="molecule type" value="Genomic_DNA"/>
</dbReference>
<proteinExistence type="predicted"/>
<accession>A0A420VFQ1</accession>
<protein>
    <submittedName>
        <fullName evidence="1">Uncharacterized protein</fullName>
    </submittedName>
</protein>